<dbReference type="Gene3D" id="2.60.120.650">
    <property type="entry name" value="Cupin"/>
    <property type="match status" value="1"/>
</dbReference>
<evidence type="ECO:0000313" key="3">
    <source>
        <dbReference type="Proteomes" id="UP000565441"/>
    </source>
</evidence>
<dbReference type="OrthoDB" id="47172at2759"/>
<gene>
    <name evidence="2" type="ORF">D9615_001619</name>
</gene>
<protein>
    <recommendedName>
        <fullName evidence="1">JmjC domain-containing protein</fullName>
    </recommendedName>
</protein>
<dbReference type="EMBL" id="JAACJP010000002">
    <property type="protein sequence ID" value="KAF5387104.1"/>
    <property type="molecule type" value="Genomic_DNA"/>
</dbReference>
<dbReference type="InterPro" id="IPR003347">
    <property type="entry name" value="JmjC_dom"/>
</dbReference>
<dbReference type="SMART" id="SM00558">
    <property type="entry name" value="JmjC"/>
    <property type="match status" value="1"/>
</dbReference>
<evidence type="ECO:0000259" key="1">
    <source>
        <dbReference type="PROSITE" id="PS51184"/>
    </source>
</evidence>
<dbReference type="PROSITE" id="PS51184">
    <property type="entry name" value="JMJC"/>
    <property type="match status" value="1"/>
</dbReference>
<name>A0A8H5HPC4_9AGAR</name>
<accession>A0A8H5HPC4</accession>
<dbReference type="SUPFAM" id="SSF51197">
    <property type="entry name" value="Clavaminate synthase-like"/>
    <property type="match status" value="1"/>
</dbReference>
<sequence>MVEHPWRSAAYLRSVAGPGRIVPVEVGEDYRAHEWTQELIDWEAFLASLHLADQPPPPPQRANIFYLAQHNLIQQFPSLRADIVVPDYVYASMDPPEFTSYKPPGNDEQLVINMWLGPGGTISPAHTDPYYNLFVQVVGHKTVWLAPSQVTPSMYRYSSNEDFQNFAANSTEPSMTNTSRVDVFSAQTEEFRDFWDGVVPKAMSAVLEPGDLLYIPPGWWHAMRSEETSFSVSMWF</sequence>
<proteinExistence type="predicted"/>
<dbReference type="InterPro" id="IPR041667">
    <property type="entry name" value="Cupin_8"/>
</dbReference>
<keyword evidence="3" id="KW-1185">Reference proteome</keyword>
<dbReference type="Proteomes" id="UP000565441">
    <property type="component" value="Unassembled WGS sequence"/>
</dbReference>
<feature type="domain" description="JmjC" evidence="1">
    <location>
        <begin position="56"/>
        <end position="236"/>
    </location>
</feature>
<dbReference type="CDD" id="cd02208">
    <property type="entry name" value="cupin_RmlC-like"/>
    <property type="match status" value="1"/>
</dbReference>
<dbReference type="Pfam" id="PF13621">
    <property type="entry name" value="Cupin_8"/>
    <property type="match status" value="1"/>
</dbReference>
<reference evidence="2 3" key="1">
    <citation type="journal article" date="2020" name="ISME J.">
        <title>Uncovering the hidden diversity of litter-decomposition mechanisms in mushroom-forming fungi.</title>
        <authorList>
            <person name="Floudas D."/>
            <person name="Bentzer J."/>
            <person name="Ahren D."/>
            <person name="Johansson T."/>
            <person name="Persson P."/>
            <person name="Tunlid A."/>
        </authorList>
    </citation>
    <scope>NUCLEOTIDE SEQUENCE [LARGE SCALE GENOMIC DNA]</scope>
    <source>
        <strain evidence="2 3">CBS 661.87</strain>
    </source>
</reference>
<dbReference type="PANTHER" id="PTHR12461">
    <property type="entry name" value="HYPOXIA-INDUCIBLE FACTOR 1 ALPHA INHIBITOR-RELATED"/>
    <property type="match status" value="1"/>
</dbReference>
<organism evidence="2 3">
    <name type="scientific">Tricholomella constricta</name>
    <dbReference type="NCBI Taxonomy" id="117010"/>
    <lineage>
        <taxon>Eukaryota</taxon>
        <taxon>Fungi</taxon>
        <taxon>Dikarya</taxon>
        <taxon>Basidiomycota</taxon>
        <taxon>Agaricomycotina</taxon>
        <taxon>Agaricomycetes</taxon>
        <taxon>Agaricomycetidae</taxon>
        <taxon>Agaricales</taxon>
        <taxon>Tricholomatineae</taxon>
        <taxon>Lyophyllaceae</taxon>
        <taxon>Tricholomella</taxon>
    </lineage>
</organism>
<dbReference type="AlphaFoldDB" id="A0A8H5HPC4"/>
<comment type="caution">
    <text evidence="2">The sequence shown here is derived from an EMBL/GenBank/DDBJ whole genome shotgun (WGS) entry which is preliminary data.</text>
</comment>
<dbReference type="PANTHER" id="PTHR12461:SF94">
    <property type="entry name" value="JMJC DOMAIN-CONTAINING PROTEIN"/>
    <property type="match status" value="1"/>
</dbReference>
<evidence type="ECO:0000313" key="2">
    <source>
        <dbReference type="EMBL" id="KAF5387104.1"/>
    </source>
</evidence>